<gene>
    <name evidence="3" type="ORF">SDC9_04571</name>
</gene>
<keyword evidence="1" id="KW-0175">Coiled coil</keyword>
<dbReference type="EMBL" id="VSSQ01000008">
    <property type="protein sequence ID" value="MPL59023.1"/>
    <property type="molecule type" value="Genomic_DNA"/>
</dbReference>
<accession>A0A644SWN7</accession>
<comment type="caution">
    <text evidence="3">The sequence shown here is derived from an EMBL/GenBank/DDBJ whole genome shotgun (WGS) entry which is preliminary data.</text>
</comment>
<proteinExistence type="predicted"/>
<dbReference type="AlphaFoldDB" id="A0A644SWN7"/>
<protein>
    <submittedName>
        <fullName evidence="3">Uncharacterized protein</fullName>
    </submittedName>
</protein>
<feature type="compositionally biased region" description="Basic and acidic residues" evidence="2">
    <location>
        <begin position="187"/>
        <end position="207"/>
    </location>
</feature>
<organism evidence="3">
    <name type="scientific">bioreactor metagenome</name>
    <dbReference type="NCBI Taxonomy" id="1076179"/>
    <lineage>
        <taxon>unclassified sequences</taxon>
        <taxon>metagenomes</taxon>
        <taxon>ecological metagenomes</taxon>
    </lineage>
</organism>
<name>A0A644SWN7_9ZZZZ</name>
<feature type="coiled-coil region" evidence="1">
    <location>
        <begin position="7"/>
        <end position="107"/>
    </location>
</feature>
<evidence type="ECO:0000313" key="3">
    <source>
        <dbReference type="EMBL" id="MPL59023.1"/>
    </source>
</evidence>
<feature type="region of interest" description="Disordered" evidence="2">
    <location>
        <begin position="136"/>
        <end position="207"/>
    </location>
</feature>
<reference evidence="3" key="1">
    <citation type="submission" date="2019-08" db="EMBL/GenBank/DDBJ databases">
        <authorList>
            <person name="Kucharzyk K."/>
            <person name="Murdoch R.W."/>
            <person name="Higgins S."/>
            <person name="Loffler F."/>
        </authorList>
    </citation>
    <scope>NUCLEOTIDE SEQUENCE</scope>
</reference>
<dbReference type="SUPFAM" id="SSF57997">
    <property type="entry name" value="Tropomyosin"/>
    <property type="match status" value="1"/>
</dbReference>
<sequence>MVSLEQIRALEARVEKAVLLIEKLRKENAELEQRLVEAAGGEERLREVEQKYSAAELKAAEAEERAAALDKKVQAAEAENAALRERTAQAEQKAAEFETKAEQLRHEQSRIEEGLSHALDKLDAFEDLVMGISLSEAAGNEGSQPGDEEVEAVELSPSTLKSQEEPFRNPRPSDMGGRVDIPGSGTIRHDERAGDNGDGAEHELDIF</sequence>
<evidence type="ECO:0000256" key="1">
    <source>
        <dbReference type="SAM" id="Coils"/>
    </source>
</evidence>
<evidence type="ECO:0000256" key="2">
    <source>
        <dbReference type="SAM" id="MobiDB-lite"/>
    </source>
</evidence>